<dbReference type="Proteomes" id="UP000660611">
    <property type="component" value="Unassembled WGS sequence"/>
</dbReference>
<dbReference type="AlphaFoldDB" id="A0A919UBD7"/>
<gene>
    <name evidence="2" type="ORF">Dsi01nite_036060</name>
</gene>
<evidence type="ECO:0000313" key="3">
    <source>
        <dbReference type="Proteomes" id="UP000660611"/>
    </source>
</evidence>
<accession>A0A919UBD7</accession>
<name>A0A919UBD7_9ACTN</name>
<evidence type="ECO:0000313" key="2">
    <source>
        <dbReference type="EMBL" id="GIG45565.1"/>
    </source>
</evidence>
<dbReference type="RefSeq" id="WP_203847369.1">
    <property type="nucleotide sequence ID" value="NZ_BAAAVW010000011.1"/>
</dbReference>
<comment type="caution">
    <text evidence="2">The sequence shown here is derived from an EMBL/GenBank/DDBJ whole genome shotgun (WGS) entry which is preliminary data.</text>
</comment>
<protein>
    <submittedName>
        <fullName evidence="2">Uncharacterized protein</fullName>
    </submittedName>
</protein>
<reference evidence="2" key="1">
    <citation type="submission" date="2021-01" db="EMBL/GenBank/DDBJ databases">
        <title>Whole genome shotgun sequence of Dactylosporangium siamense NBRC 106093.</title>
        <authorList>
            <person name="Komaki H."/>
            <person name="Tamura T."/>
        </authorList>
    </citation>
    <scope>NUCLEOTIDE SEQUENCE</scope>
    <source>
        <strain evidence="2">NBRC 106093</strain>
    </source>
</reference>
<evidence type="ECO:0000256" key="1">
    <source>
        <dbReference type="SAM" id="MobiDB-lite"/>
    </source>
</evidence>
<keyword evidence="3" id="KW-1185">Reference proteome</keyword>
<feature type="region of interest" description="Disordered" evidence="1">
    <location>
        <begin position="1"/>
        <end position="40"/>
    </location>
</feature>
<dbReference type="EMBL" id="BONQ01000054">
    <property type="protein sequence ID" value="GIG45565.1"/>
    <property type="molecule type" value="Genomic_DNA"/>
</dbReference>
<feature type="compositionally biased region" description="Low complexity" evidence="1">
    <location>
        <begin position="1"/>
        <end position="18"/>
    </location>
</feature>
<organism evidence="2 3">
    <name type="scientific">Dactylosporangium siamense</name>
    <dbReference type="NCBI Taxonomy" id="685454"/>
    <lineage>
        <taxon>Bacteria</taxon>
        <taxon>Bacillati</taxon>
        <taxon>Actinomycetota</taxon>
        <taxon>Actinomycetes</taxon>
        <taxon>Micromonosporales</taxon>
        <taxon>Micromonosporaceae</taxon>
        <taxon>Dactylosporangium</taxon>
    </lineage>
</organism>
<sequence length="65" mass="6837">MGSDLDAARALLPGARLGPLGGGDRARRSSGTPALAELSGRRHDTLTERWGSVPLPYVPAFDPRP</sequence>
<proteinExistence type="predicted"/>